<feature type="repeat" description="ANK" evidence="3">
    <location>
        <begin position="178"/>
        <end position="211"/>
    </location>
</feature>
<dbReference type="InterPro" id="IPR036770">
    <property type="entry name" value="Ankyrin_rpt-contain_sf"/>
</dbReference>
<reference evidence="4" key="2">
    <citation type="journal article" date="2023" name="Science">
        <title>Genomic signatures of disease resistance in endangered staghorn corals.</title>
        <authorList>
            <person name="Vollmer S.V."/>
            <person name="Selwyn J.D."/>
            <person name="Despard B.A."/>
            <person name="Roesel C.L."/>
        </authorList>
    </citation>
    <scope>NUCLEOTIDE SEQUENCE</scope>
    <source>
        <strain evidence="4">K2</strain>
    </source>
</reference>
<dbReference type="Pfam" id="PF13606">
    <property type="entry name" value="Ank_3"/>
    <property type="match status" value="1"/>
</dbReference>
<reference evidence="4" key="1">
    <citation type="journal article" date="2023" name="G3 (Bethesda)">
        <title>Whole genome assembly and annotation of the endangered Caribbean coral Acropora cervicornis.</title>
        <authorList>
            <person name="Selwyn J.D."/>
            <person name="Vollmer S.V."/>
        </authorList>
    </citation>
    <scope>NUCLEOTIDE SEQUENCE</scope>
    <source>
        <strain evidence="4">K2</strain>
    </source>
</reference>
<evidence type="ECO:0000313" key="4">
    <source>
        <dbReference type="EMBL" id="KAK2558066.1"/>
    </source>
</evidence>
<organism evidence="4 5">
    <name type="scientific">Acropora cervicornis</name>
    <name type="common">Staghorn coral</name>
    <dbReference type="NCBI Taxonomy" id="6130"/>
    <lineage>
        <taxon>Eukaryota</taxon>
        <taxon>Metazoa</taxon>
        <taxon>Cnidaria</taxon>
        <taxon>Anthozoa</taxon>
        <taxon>Hexacorallia</taxon>
        <taxon>Scleractinia</taxon>
        <taxon>Astrocoeniina</taxon>
        <taxon>Acroporidae</taxon>
        <taxon>Acropora</taxon>
    </lineage>
</organism>
<dbReference type="InterPro" id="IPR002110">
    <property type="entry name" value="Ankyrin_rpt"/>
</dbReference>
<feature type="repeat" description="ANK" evidence="3">
    <location>
        <begin position="212"/>
        <end position="244"/>
    </location>
</feature>
<evidence type="ECO:0000256" key="3">
    <source>
        <dbReference type="PROSITE-ProRule" id="PRU00023"/>
    </source>
</evidence>
<protein>
    <submittedName>
        <fullName evidence="4">Ankyrin repeat protein</fullName>
    </submittedName>
</protein>
<dbReference type="SMART" id="SM00248">
    <property type="entry name" value="ANK"/>
    <property type="match status" value="7"/>
</dbReference>
<keyword evidence="5" id="KW-1185">Reference proteome</keyword>
<proteinExistence type="predicted"/>
<dbReference type="SUPFAM" id="SSF48403">
    <property type="entry name" value="Ankyrin repeat"/>
    <property type="match status" value="1"/>
</dbReference>
<feature type="repeat" description="ANK" evidence="3">
    <location>
        <begin position="65"/>
        <end position="97"/>
    </location>
</feature>
<dbReference type="PROSITE" id="PS50297">
    <property type="entry name" value="ANK_REP_REGION"/>
    <property type="match status" value="5"/>
</dbReference>
<dbReference type="Pfam" id="PF12796">
    <property type="entry name" value="Ank_2"/>
    <property type="match status" value="3"/>
</dbReference>
<dbReference type="PRINTS" id="PR01415">
    <property type="entry name" value="ANKYRIN"/>
</dbReference>
<keyword evidence="1" id="KW-0677">Repeat</keyword>
<sequence length="377" mass="40492">MTQVGPEPGLPAQPNQDELQGLEFEDLSHVSLHQAARDGKADVIEHKVQNVGGDKAKLLNKRDEANNTPLHYAVRYGHVNVVKLLSEFGADISKPGEYGASPLHYAARFHTNTVRQPSSRYSSNDNVADGKISAVVAPVTTALSTDKIGGDVSTEDSTESLIMFLVQQGGDVNVCDNYGLSPRHYAASKGNLTAVRELLQCDGIKIDQVDKSGSTPLHCAATGGVKEVIKALLDAGADVRAKDDEKRTPIHFACSGGKIDAVKVLFKHVENSENGSNISDMLEGKNKEGETALHAAVKGGCLDIVQLCLDKGANVGARRGNRAHPLHIAAIHGHVEIAKRLIEHNAKIEARNALRETPLHKAAASNKREMVEFLLKK</sequence>
<feature type="repeat" description="ANK" evidence="3">
    <location>
        <begin position="288"/>
        <end position="320"/>
    </location>
</feature>
<evidence type="ECO:0000256" key="2">
    <source>
        <dbReference type="ARBA" id="ARBA00023043"/>
    </source>
</evidence>
<dbReference type="PROSITE" id="PS50088">
    <property type="entry name" value="ANK_REPEAT"/>
    <property type="match status" value="6"/>
</dbReference>
<dbReference type="Gene3D" id="1.25.40.20">
    <property type="entry name" value="Ankyrin repeat-containing domain"/>
    <property type="match status" value="3"/>
</dbReference>
<dbReference type="PANTHER" id="PTHR24171">
    <property type="entry name" value="ANKYRIN REPEAT DOMAIN-CONTAINING PROTEIN 39-RELATED"/>
    <property type="match status" value="1"/>
</dbReference>
<dbReference type="AlphaFoldDB" id="A0AAD9QBX5"/>
<comment type="caution">
    <text evidence="4">The sequence shown here is derived from an EMBL/GenBank/DDBJ whole genome shotgun (WGS) entry which is preliminary data.</text>
</comment>
<feature type="repeat" description="ANK" evidence="3">
    <location>
        <begin position="354"/>
        <end position="377"/>
    </location>
</feature>
<name>A0AAD9QBX5_ACRCE</name>
<dbReference type="EMBL" id="JARQWQ010000046">
    <property type="protein sequence ID" value="KAK2558066.1"/>
    <property type="molecule type" value="Genomic_DNA"/>
</dbReference>
<keyword evidence="2 3" id="KW-0040">ANK repeat</keyword>
<dbReference type="Proteomes" id="UP001249851">
    <property type="component" value="Unassembled WGS sequence"/>
</dbReference>
<gene>
    <name evidence="4" type="ORF">P5673_019635</name>
</gene>
<feature type="repeat" description="ANK" evidence="3">
    <location>
        <begin position="321"/>
        <end position="353"/>
    </location>
</feature>
<evidence type="ECO:0000313" key="5">
    <source>
        <dbReference type="Proteomes" id="UP001249851"/>
    </source>
</evidence>
<accession>A0AAD9QBX5</accession>
<evidence type="ECO:0000256" key="1">
    <source>
        <dbReference type="ARBA" id="ARBA00022737"/>
    </source>
</evidence>